<evidence type="ECO:0000313" key="2">
    <source>
        <dbReference type="EMBL" id="KAJ1108790.1"/>
    </source>
</evidence>
<evidence type="ECO:0000313" key="3">
    <source>
        <dbReference type="Proteomes" id="UP001066276"/>
    </source>
</evidence>
<accession>A0AAV7N1I8</accession>
<evidence type="ECO:0000256" key="1">
    <source>
        <dbReference type="SAM" id="MobiDB-lite"/>
    </source>
</evidence>
<comment type="caution">
    <text evidence="2">The sequence shown here is derived from an EMBL/GenBank/DDBJ whole genome shotgun (WGS) entry which is preliminary data.</text>
</comment>
<keyword evidence="3" id="KW-1185">Reference proteome</keyword>
<protein>
    <submittedName>
        <fullName evidence="2">Uncharacterized protein</fullName>
    </submittedName>
</protein>
<reference evidence="2" key="1">
    <citation type="journal article" date="2022" name="bioRxiv">
        <title>Sequencing and chromosome-scale assembly of the giantPleurodeles waltlgenome.</title>
        <authorList>
            <person name="Brown T."/>
            <person name="Elewa A."/>
            <person name="Iarovenko S."/>
            <person name="Subramanian E."/>
            <person name="Araus A.J."/>
            <person name="Petzold A."/>
            <person name="Susuki M."/>
            <person name="Suzuki K.-i.T."/>
            <person name="Hayashi T."/>
            <person name="Toyoda A."/>
            <person name="Oliveira C."/>
            <person name="Osipova E."/>
            <person name="Leigh N.D."/>
            <person name="Simon A."/>
            <person name="Yun M.H."/>
        </authorList>
    </citation>
    <scope>NUCLEOTIDE SEQUENCE</scope>
    <source>
        <strain evidence="2">20211129_DDA</strain>
        <tissue evidence="2">Liver</tissue>
    </source>
</reference>
<dbReference type="AlphaFoldDB" id="A0AAV7N1I8"/>
<name>A0AAV7N1I8_PLEWA</name>
<organism evidence="2 3">
    <name type="scientific">Pleurodeles waltl</name>
    <name type="common">Iberian ribbed newt</name>
    <dbReference type="NCBI Taxonomy" id="8319"/>
    <lineage>
        <taxon>Eukaryota</taxon>
        <taxon>Metazoa</taxon>
        <taxon>Chordata</taxon>
        <taxon>Craniata</taxon>
        <taxon>Vertebrata</taxon>
        <taxon>Euteleostomi</taxon>
        <taxon>Amphibia</taxon>
        <taxon>Batrachia</taxon>
        <taxon>Caudata</taxon>
        <taxon>Salamandroidea</taxon>
        <taxon>Salamandridae</taxon>
        <taxon>Pleurodelinae</taxon>
        <taxon>Pleurodeles</taxon>
    </lineage>
</organism>
<feature type="region of interest" description="Disordered" evidence="1">
    <location>
        <begin position="220"/>
        <end position="263"/>
    </location>
</feature>
<dbReference type="EMBL" id="JANPWB010000013">
    <property type="protein sequence ID" value="KAJ1108790.1"/>
    <property type="molecule type" value="Genomic_DNA"/>
</dbReference>
<dbReference type="Proteomes" id="UP001066276">
    <property type="component" value="Chromosome 9"/>
</dbReference>
<sequence>MTQRSGVPQLDPAQGLLYFGGAGATQWAPPPPLSCGLVQRSRLSRYLGSPGPSPHFKCLAPPLALWSRVLSPYSKPGEQYAALTLLGGTKSGRPPPLPVIQCCLRRFRCVRGLASALLRHQSTLWTPVSPSCRARWLLVLPAPPGSSQWSPSRAPQLPASTHHQLTLGQVSSARRSLCRGVTPQPAVVVHVRLAPPPESPALPATQVRSPQAARLHVNPRLPGVGQAASSRGLRLSRDPPVSAQGGLRGSPPHTSGTPAMQLRDVPGLGSVFVEKLKAPLERQNQACAIFSRAATLPF</sequence>
<proteinExistence type="predicted"/>
<gene>
    <name evidence="2" type="ORF">NDU88_006160</name>
</gene>